<dbReference type="InParanoid" id="F5YG47"/>
<dbReference type="GO" id="GO:0005886">
    <property type="term" value="C:plasma membrane"/>
    <property type="evidence" value="ECO:0007669"/>
    <property type="project" value="UniProtKB-SubCell"/>
</dbReference>
<keyword evidence="2" id="KW-0813">Transport</keyword>
<dbReference type="InterPro" id="IPR003593">
    <property type="entry name" value="AAA+_ATPase"/>
</dbReference>
<dbReference type="FunFam" id="3.40.50.300:FF:000127">
    <property type="entry name" value="Ribose import ATP-binding protein RbsA"/>
    <property type="match status" value="1"/>
</dbReference>
<dbReference type="InterPro" id="IPR050107">
    <property type="entry name" value="ABC_carbohydrate_import_ATPase"/>
</dbReference>
<dbReference type="Pfam" id="PF00005">
    <property type="entry name" value="ABC_tran"/>
    <property type="match status" value="2"/>
</dbReference>
<dbReference type="STRING" id="545695.TREAZ_0031"/>
<evidence type="ECO:0000256" key="1">
    <source>
        <dbReference type="ARBA" id="ARBA00004202"/>
    </source>
</evidence>
<keyword evidence="11" id="KW-0378">Hydrolase</keyword>
<comment type="subcellular location">
    <subcellularLocation>
        <location evidence="1">Cell membrane</location>
        <topology evidence="1">Peripheral membrane protein</topology>
    </subcellularLocation>
</comment>
<evidence type="ECO:0000313" key="12">
    <source>
        <dbReference type="Proteomes" id="UP000009222"/>
    </source>
</evidence>
<evidence type="ECO:0000256" key="5">
    <source>
        <dbReference type="ARBA" id="ARBA00022737"/>
    </source>
</evidence>
<dbReference type="SUPFAM" id="SSF52540">
    <property type="entry name" value="P-loop containing nucleoside triphosphate hydrolases"/>
    <property type="match status" value="2"/>
</dbReference>
<dbReference type="AlphaFoldDB" id="F5YG47"/>
<feature type="domain" description="ABC transporter" evidence="10">
    <location>
        <begin position="6"/>
        <end position="245"/>
    </location>
</feature>
<dbReference type="PROSITE" id="PS50893">
    <property type="entry name" value="ABC_TRANSPORTER_2"/>
    <property type="match status" value="2"/>
</dbReference>
<dbReference type="Proteomes" id="UP000009222">
    <property type="component" value="Chromosome"/>
</dbReference>
<dbReference type="CDD" id="cd03216">
    <property type="entry name" value="ABC_Carb_Monos_I"/>
    <property type="match status" value="1"/>
</dbReference>
<keyword evidence="9" id="KW-0472">Membrane</keyword>
<dbReference type="EC" id="3.6.3.17" evidence="11"/>
<dbReference type="PANTHER" id="PTHR43790">
    <property type="entry name" value="CARBOHYDRATE TRANSPORT ATP-BINDING PROTEIN MG119-RELATED"/>
    <property type="match status" value="1"/>
</dbReference>
<evidence type="ECO:0000259" key="10">
    <source>
        <dbReference type="PROSITE" id="PS50893"/>
    </source>
</evidence>
<dbReference type="InterPro" id="IPR027417">
    <property type="entry name" value="P-loop_NTPase"/>
</dbReference>
<evidence type="ECO:0000256" key="2">
    <source>
        <dbReference type="ARBA" id="ARBA00022448"/>
    </source>
</evidence>
<dbReference type="PROSITE" id="PS00211">
    <property type="entry name" value="ABC_TRANSPORTER_1"/>
    <property type="match status" value="1"/>
</dbReference>
<keyword evidence="3" id="KW-1003">Cell membrane</keyword>
<dbReference type="EMBL" id="CP001841">
    <property type="protein sequence ID" value="AEF82589.1"/>
    <property type="molecule type" value="Genomic_DNA"/>
</dbReference>
<evidence type="ECO:0000256" key="6">
    <source>
        <dbReference type="ARBA" id="ARBA00022741"/>
    </source>
</evidence>
<accession>F5YG47</accession>
<evidence type="ECO:0000256" key="3">
    <source>
        <dbReference type="ARBA" id="ARBA00022475"/>
    </source>
</evidence>
<proteinExistence type="predicted"/>
<dbReference type="CDD" id="cd03215">
    <property type="entry name" value="ABC_Carb_Monos_II"/>
    <property type="match status" value="1"/>
</dbReference>
<reference evidence="11 12" key="2">
    <citation type="journal article" date="2011" name="ISME J.">
        <title>RNA-seq reveals cooperative metabolic interactions between two termite-gut spirochete species in co-culture.</title>
        <authorList>
            <person name="Rosenthal A.Z."/>
            <person name="Matson E.G."/>
            <person name="Eldar A."/>
            <person name="Leadbetter J.R."/>
        </authorList>
    </citation>
    <scope>NUCLEOTIDE SEQUENCE [LARGE SCALE GENOMIC DNA]</scope>
    <source>
        <strain evidence="12">ATCC BAA-888 / DSM 13862 / ZAS-9</strain>
    </source>
</reference>
<keyword evidence="6" id="KW-0547">Nucleotide-binding</keyword>
<dbReference type="GO" id="GO:0016887">
    <property type="term" value="F:ATP hydrolysis activity"/>
    <property type="evidence" value="ECO:0007669"/>
    <property type="project" value="InterPro"/>
</dbReference>
<dbReference type="SMART" id="SM00382">
    <property type="entry name" value="AAA"/>
    <property type="match status" value="2"/>
</dbReference>
<dbReference type="GO" id="GO:0005524">
    <property type="term" value="F:ATP binding"/>
    <property type="evidence" value="ECO:0007669"/>
    <property type="project" value="UniProtKB-KW"/>
</dbReference>
<keyword evidence="12" id="KW-1185">Reference proteome</keyword>
<dbReference type="InterPro" id="IPR003439">
    <property type="entry name" value="ABC_transporter-like_ATP-bd"/>
</dbReference>
<evidence type="ECO:0000313" key="11">
    <source>
        <dbReference type="EMBL" id="AEF82589.1"/>
    </source>
</evidence>
<evidence type="ECO:0000256" key="4">
    <source>
        <dbReference type="ARBA" id="ARBA00022597"/>
    </source>
</evidence>
<keyword evidence="4" id="KW-0762">Sugar transport</keyword>
<dbReference type="HOGENOM" id="CLU_000604_92_3_12"/>
<protein>
    <submittedName>
        <fullName evidence="11">Ribose import ATP-binding protein RbsA</fullName>
        <ecNumber evidence="11">3.6.3.17</ecNumber>
    </submittedName>
</protein>
<feature type="domain" description="ABC transporter" evidence="10">
    <location>
        <begin position="257"/>
        <end position="499"/>
    </location>
</feature>
<reference evidence="12" key="1">
    <citation type="submission" date="2009-12" db="EMBL/GenBank/DDBJ databases">
        <title>Complete sequence of Treponema azotonutricium strain ZAS-9.</title>
        <authorList>
            <person name="Tetu S.G."/>
            <person name="Matson E."/>
            <person name="Ren Q."/>
            <person name="Seshadri R."/>
            <person name="Elbourne L."/>
            <person name="Hassan K.A."/>
            <person name="Durkin A."/>
            <person name="Radune D."/>
            <person name="Mohamoud Y."/>
            <person name="Shay R."/>
            <person name="Jin S."/>
            <person name="Zhang X."/>
            <person name="Lucey K."/>
            <person name="Ballor N.R."/>
            <person name="Ottesen E."/>
            <person name="Rosenthal R."/>
            <person name="Allen A."/>
            <person name="Leadbetter J.R."/>
            <person name="Paulsen I.T."/>
        </authorList>
    </citation>
    <scope>NUCLEOTIDE SEQUENCE [LARGE SCALE GENOMIC DNA]</scope>
    <source>
        <strain evidence="12">ATCC BAA-888 / DSM 13862 / ZAS-9</strain>
    </source>
</reference>
<dbReference type="RefSeq" id="WP_015711888.1">
    <property type="nucleotide sequence ID" value="NC_015577.1"/>
</dbReference>
<dbReference type="OrthoDB" id="304830at2"/>
<evidence type="ECO:0000256" key="8">
    <source>
        <dbReference type="ARBA" id="ARBA00022967"/>
    </source>
</evidence>
<dbReference type="InterPro" id="IPR017871">
    <property type="entry name" value="ABC_transporter-like_CS"/>
</dbReference>
<dbReference type="KEGG" id="taz:TREAZ_0031"/>
<organism evidence="11 12">
    <name type="scientific">Leadbettera azotonutricia (strain ATCC BAA-888 / DSM 13862 / ZAS-9)</name>
    <name type="common">Treponema azotonutricium</name>
    <dbReference type="NCBI Taxonomy" id="545695"/>
    <lineage>
        <taxon>Bacteria</taxon>
        <taxon>Pseudomonadati</taxon>
        <taxon>Spirochaetota</taxon>
        <taxon>Spirochaetia</taxon>
        <taxon>Spirochaetales</taxon>
        <taxon>Breznakiellaceae</taxon>
        <taxon>Leadbettera</taxon>
    </lineage>
</organism>
<dbReference type="Gene3D" id="3.40.50.300">
    <property type="entry name" value="P-loop containing nucleotide triphosphate hydrolases"/>
    <property type="match status" value="2"/>
</dbReference>
<dbReference type="eggNOG" id="COG1129">
    <property type="taxonomic scope" value="Bacteria"/>
</dbReference>
<evidence type="ECO:0000256" key="7">
    <source>
        <dbReference type="ARBA" id="ARBA00022840"/>
    </source>
</evidence>
<sequence>MQELAMRLESIVKTFPGVIALENMNFELKAGEIHAICGENGAGKSTLMKVVSGVYEPDTGKIFLFGKEVTIKGPLDALSKGVGIIYQETSLFEAMTVLENLFLGREIVKKAGPFSILDYKAMAAQVEEIFKTLGMTLSPDEKIKHLGMAQKQMVEIAKALTFKSRILILDEPTASLTQQEVDSLFNVIRDLRSKGVSIVYISHRLEEIFTLCDRVTVIRDGRYISTREVSKTNKDELVADMVGRSMDNYYPKTNVEIGGELLSVKGLNCKELLHNIDFNVRKGEILGFAGLAGSGRTELAQALCGFTPIESGDIRLEGKNVRLTSYKQAMQNGLVYVSEDRGKYGVILRMSVKDNIVMPQLDKISRLGVINTIEEYAVAEKMRNEVGIKAPNTNFPVNNLSGGNQQKVSVSKALALNPKLLLLDEPTRGVDVNAKAEIHRIISNMAASGLTIMMISSELPELIGMCDRIYVMKDGTIAGSFNRSEFSQEEILHVALATVA</sequence>
<gene>
    <name evidence="11" type="ordered locus">TREAZ_0031</name>
</gene>
<keyword evidence="7 11" id="KW-0067">ATP-binding</keyword>
<keyword evidence="8" id="KW-1278">Translocase</keyword>
<dbReference type="PANTHER" id="PTHR43790:SF9">
    <property type="entry name" value="GALACTOFURANOSE TRANSPORTER ATP-BINDING PROTEIN YTFR"/>
    <property type="match status" value="1"/>
</dbReference>
<keyword evidence="5" id="KW-0677">Repeat</keyword>
<name>F5YG47_LEAAZ</name>
<evidence type="ECO:0000256" key="9">
    <source>
        <dbReference type="ARBA" id="ARBA00023136"/>
    </source>
</evidence>